<dbReference type="NCBIfam" id="NF006168">
    <property type="entry name" value="PRK08309.1"/>
    <property type="match status" value="1"/>
</dbReference>
<keyword evidence="2" id="KW-1185">Reference proteome</keyword>
<accession>A0ABX0A3C9</accession>
<dbReference type="SUPFAM" id="SSF51735">
    <property type="entry name" value="NAD(P)-binding Rossmann-fold domains"/>
    <property type="match status" value="1"/>
</dbReference>
<dbReference type="InterPro" id="IPR002347">
    <property type="entry name" value="SDR_fam"/>
</dbReference>
<evidence type="ECO:0000313" key="2">
    <source>
        <dbReference type="Proteomes" id="UP000743899"/>
    </source>
</evidence>
<organism evidence="1 2">
    <name type="scientific">Pallidibacillus pasinlerensis</name>
    <dbReference type="NCBI Taxonomy" id="2703818"/>
    <lineage>
        <taxon>Bacteria</taxon>
        <taxon>Bacillati</taxon>
        <taxon>Bacillota</taxon>
        <taxon>Bacilli</taxon>
        <taxon>Bacillales</taxon>
        <taxon>Bacillaceae</taxon>
        <taxon>Pallidibacillus</taxon>
    </lineage>
</organism>
<sequence length="182" mass="20840">MKHALVIGGTGMLADVSLWLVEKGYHVSVIARNSDRIQKLMKRAQAKECFTPLVLDYTNENMLKEKLKDTIKQNGNIDLVVAWIHSYAKDTLSLITNVVSEGKNYWELFHVLGSSSNLEEIKKKDPIPSQCVYYQVQLGFIIEGEHSRWLTHQEISEGVIEAIKKKKKVHIVGQLEPWEKRP</sequence>
<gene>
    <name evidence="1" type="ORF">GW534_09410</name>
</gene>
<reference evidence="1 2" key="1">
    <citation type="submission" date="2020-01" db="EMBL/GenBank/DDBJ databases">
        <title>A novel Bacillus sp. from Pasinler.</title>
        <authorList>
            <person name="Adiguzel A."/>
            <person name="Ay H."/>
            <person name="Baltaci M.O."/>
        </authorList>
    </citation>
    <scope>NUCLEOTIDE SEQUENCE [LARGE SCALE GENOMIC DNA]</scope>
    <source>
        <strain evidence="1 2">P1</strain>
    </source>
</reference>
<dbReference type="Pfam" id="PF00106">
    <property type="entry name" value="adh_short"/>
    <property type="match status" value="1"/>
</dbReference>
<dbReference type="RefSeq" id="WP_161920775.1">
    <property type="nucleotide sequence ID" value="NZ_JAACYS010000040.1"/>
</dbReference>
<name>A0ABX0A3C9_9BACI</name>
<dbReference type="Gene3D" id="3.40.50.720">
    <property type="entry name" value="NAD(P)-binding Rossmann-like Domain"/>
    <property type="match status" value="1"/>
</dbReference>
<evidence type="ECO:0000313" key="1">
    <source>
        <dbReference type="EMBL" id="NCU17945.1"/>
    </source>
</evidence>
<protein>
    <submittedName>
        <fullName evidence="1">SDR family NAD(P)-dependent oxidoreductase</fullName>
    </submittedName>
</protein>
<dbReference type="InterPro" id="IPR036291">
    <property type="entry name" value="NAD(P)-bd_dom_sf"/>
</dbReference>
<dbReference type="Proteomes" id="UP000743899">
    <property type="component" value="Unassembled WGS sequence"/>
</dbReference>
<comment type="caution">
    <text evidence="1">The sequence shown here is derived from an EMBL/GenBank/DDBJ whole genome shotgun (WGS) entry which is preliminary data.</text>
</comment>
<proteinExistence type="predicted"/>
<dbReference type="EMBL" id="JAACYS010000040">
    <property type="protein sequence ID" value="NCU17945.1"/>
    <property type="molecule type" value="Genomic_DNA"/>
</dbReference>